<gene>
    <name evidence="2" type="ORF">ODALV1_LOCUS17595</name>
</gene>
<proteinExistence type="predicted"/>
<sequence length="94" mass="10412">MGRYHQCTEYCFNPTGCNARSGCYYDYSISHCVQDSFKPPPPPSPLPPASTPPPPPPTPTQPPTTTESPRVACTSNKLTLIIVLQFYFPYLCMV</sequence>
<organism evidence="2 3">
    <name type="scientific">Orchesella dallaii</name>
    <dbReference type="NCBI Taxonomy" id="48710"/>
    <lineage>
        <taxon>Eukaryota</taxon>
        <taxon>Metazoa</taxon>
        <taxon>Ecdysozoa</taxon>
        <taxon>Arthropoda</taxon>
        <taxon>Hexapoda</taxon>
        <taxon>Collembola</taxon>
        <taxon>Entomobryomorpha</taxon>
        <taxon>Entomobryoidea</taxon>
        <taxon>Orchesellidae</taxon>
        <taxon>Orchesellinae</taxon>
        <taxon>Orchesella</taxon>
    </lineage>
</organism>
<name>A0ABP1R168_9HEXA</name>
<dbReference type="EMBL" id="CAXLJM020000053">
    <property type="protein sequence ID" value="CAL8117233.1"/>
    <property type="molecule type" value="Genomic_DNA"/>
</dbReference>
<comment type="caution">
    <text evidence="2">The sequence shown here is derived from an EMBL/GenBank/DDBJ whole genome shotgun (WGS) entry which is preliminary data.</text>
</comment>
<reference evidence="2 3" key="1">
    <citation type="submission" date="2024-08" db="EMBL/GenBank/DDBJ databases">
        <authorList>
            <person name="Cucini C."/>
            <person name="Frati F."/>
        </authorList>
    </citation>
    <scope>NUCLEOTIDE SEQUENCE [LARGE SCALE GENOMIC DNA]</scope>
</reference>
<accession>A0ABP1R168</accession>
<evidence type="ECO:0000313" key="2">
    <source>
        <dbReference type="EMBL" id="CAL8117233.1"/>
    </source>
</evidence>
<evidence type="ECO:0000313" key="3">
    <source>
        <dbReference type="Proteomes" id="UP001642540"/>
    </source>
</evidence>
<dbReference type="Proteomes" id="UP001642540">
    <property type="component" value="Unassembled WGS sequence"/>
</dbReference>
<keyword evidence="3" id="KW-1185">Reference proteome</keyword>
<evidence type="ECO:0000256" key="1">
    <source>
        <dbReference type="SAM" id="MobiDB-lite"/>
    </source>
</evidence>
<feature type="compositionally biased region" description="Pro residues" evidence="1">
    <location>
        <begin position="38"/>
        <end position="62"/>
    </location>
</feature>
<protein>
    <submittedName>
        <fullName evidence="2">Uncharacterized protein</fullName>
    </submittedName>
</protein>
<feature type="region of interest" description="Disordered" evidence="1">
    <location>
        <begin position="36"/>
        <end position="70"/>
    </location>
</feature>